<dbReference type="WBParaSite" id="ASIM_0000375201-mRNA-1">
    <property type="protein sequence ID" value="ASIM_0000375201-mRNA-1"/>
    <property type="gene ID" value="ASIM_0000375201"/>
</dbReference>
<dbReference type="AlphaFoldDB" id="A0A0M3J852"/>
<reference evidence="4" key="1">
    <citation type="submission" date="2017-02" db="UniProtKB">
        <authorList>
            <consortium name="WormBaseParasite"/>
        </authorList>
    </citation>
    <scope>IDENTIFICATION</scope>
</reference>
<evidence type="ECO:0000313" key="2">
    <source>
        <dbReference type="EMBL" id="VDK21944.1"/>
    </source>
</evidence>
<dbReference type="Proteomes" id="UP000267096">
    <property type="component" value="Unassembled WGS sequence"/>
</dbReference>
<reference evidence="2 3" key="2">
    <citation type="submission" date="2018-11" db="EMBL/GenBank/DDBJ databases">
        <authorList>
            <consortium name="Pathogen Informatics"/>
        </authorList>
    </citation>
    <scope>NUCLEOTIDE SEQUENCE [LARGE SCALE GENOMIC DNA]</scope>
</reference>
<sequence>MSDDSSTEGSSSKVPLKRFGSPVNGGRLDGTPNKKRAKKQSESELAVLSGDDNAEQQATSQPPRISPGEMLTIVQNINQHLQKNNSLRKRRFSSFTDYDSFDLPANISSE</sequence>
<dbReference type="EMBL" id="UYRR01005659">
    <property type="protein sequence ID" value="VDK21944.1"/>
    <property type="molecule type" value="Genomic_DNA"/>
</dbReference>
<name>A0A0M3J852_ANISI</name>
<evidence type="ECO:0000313" key="4">
    <source>
        <dbReference type="WBParaSite" id="ASIM_0000375201-mRNA-1"/>
    </source>
</evidence>
<gene>
    <name evidence="2" type="ORF">ASIM_LOCUS3583</name>
</gene>
<evidence type="ECO:0000256" key="1">
    <source>
        <dbReference type="SAM" id="MobiDB-lite"/>
    </source>
</evidence>
<proteinExistence type="predicted"/>
<keyword evidence="3" id="KW-1185">Reference proteome</keyword>
<feature type="region of interest" description="Disordered" evidence="1">
    <location>
        <begin position="1"/>
        <end position="66"/>
    </location>
</feature>
<accession>A0A0M3J852</accession>
<evidence type="ECO:0000313" key="3">
    <source>
        <dbReference type="Proteomes" id="UP000267096"/>
    </source>
</evidence>
<organism evidence="4">
    <name type="scientific">Anisakis simplex</name>
    <name type="common">Herring worm</name>
    <dbReference type="NCBI Taxonomy" id="6269"/>
    <lineage>
        <taxon>Eukaryota</taxon>
        <taxon>Metazoa</taxon>
        <taxon>Ecdysozoa</taxon>
        <taxon>Nematoda</taxon>
        <taxon>Chromadorea</taxon>
        <taxon>Rhabditida</taxon>
        <taxon>Spirurina</taxon>
        <taxon>Ascaridomorpha</taxon>
        <taxon>Ascaridoidea</taxon>
        <taxon>Anisakidae</taxon>
        <taxon>Anisakis</taxon>
        <taxon>Anisakis simplex complex</taxon>
    </lineage>
</organism>
<protein>
    <submittedName>
        <fullName evidence="2 4">Uncharacterized protein</fullName>
    </submittedName>
</protein>